<proteinExistence type="predicted"/>
<name>A0A833SCD5_PHYIN</name>
<feature type="region of interest" description="Disordered" evidence="1">
    <location>
        <begin position="1"/>
        <end position="22"/>
    </location>
</feature>
<protein>
    <submittedName>
        <fullName evidence="2">Uncharacterized protein</fullName>
    </submittedName>
</protein>
<comment type="caution">
    <text evidence="2">The sequence shown here is derived from an EMBL/GenBank/DDBJ whole genome shotgun (WGS) entry which is preliminary data.</text>
</comment>
<dbReference type="Proteomes" id="UP000602510">
    <property type="component" value="Unassembled WGS sequence"/>
</dbReference>
<organism evidence="2 3">
    <name type="scientific">Phytophthora infestans</name>
    <name type="common">Potato late blight agent</name>
    <name type="synonym">Botrytis infestans</name>
    <dbReference type="NCBI Taxonomy" id="4787"/>
    <lineage>
        <taxon>Eukaryota</taxon>
        <taxon>Sar</taxon>
        <taxon>Stramenopiles</taxon>
        <taxon>Oomycota</taxon>
        <taxon>Peronosporomycetes</taxon>
        <taxon>Peronosporales</taxon>
        <taxon>Peronosporaceae</taxon>
        <taxon>Phytophthora</taxon>
    </lineage>
</organism>
<evidence type="ECO:0000313" key="2">
    <source>
        <dbReference type="EMBL" id="KAF4039136.1"/>
    </source>
</evidence>
<sequence length="247" mass="28162">MVLPSPRPAQPQPGARRPATTQAAVDLDLKKRRTDGNNFNPSVPAQKPLNRKRFLRFLKSHELKFGLAPVARDEATGEVTLVVCRFCQHFGREQRPDKQRRSTKNVKYFRNSFRTDQYQQHHELSHCETWKRYQASSDDEKMAFFPLPVGATLNTPVETVNSTQKLKVELAPGEVWALEPTREERKRCFDIAPAIVELVAVLAIGATEPTVENVIEKQSHHLMEHAHEQTSTAVKWTPRQAHSSRAI</sequence>
<feature type="compositionally biased region" description="Polar residues" evidence="1">
    <location>
        <begin position="229"/>
        <end position="247"/>
    </location>
</feature>
<accession>A0A833SCD5</accession>
<feature type="region of interest" description="Disordered" evidence="1">
    <location>
        <begin position="228"/>
        <end position="247"/>
    </location>
</feature>
<evidence type="ECO:0000256" key="1">
    <source>
        <dbReference type="SAM" id="MobiDB-lite"/>
    </source>
</evidence>
<feature type="compositionally biased region" description="Pro residues" evidence="1">
    <location>
        <begin position="1"/>
        <end position="11"/>
    </location>
</feature>
<gene>
    <name evidence="2" type="ORF">GN244_ATG08738</name>
</gene>
<dbReference type="EMBL" id="WSZM01000181">
    <property type="protein sequence ID" value="KAF4039136.1"/>
    <property type="molecule type" value="Genomic_DNA"/>
</dbReference>
<keyword evidence="3" id="KW-1185">Reference proteome</keyword>
<dbReference type="PANTHER" id="PTHR37067:SF3">
    <property type="entry name" value="PX DOMAIN-CONTAINING PROTEIN"/>
    <property type="match status" value="1"/>
</dbReference>
<reference evidence="2" key="1">
    <citation type="submission" date="2020-04" db="EMBL/GenBank/DDBJ databases">
        <title>Hybrid Assembly of Korean Phytophthora infestans isolates.</title>
        <authorList>
            <person name="Prokchorchik M."/>
            <person name="Lee Y."/>
            <person name="Seo J."/>
            <person name="Cho J.-H."/>
            <person name="Park Y.-E."/>
            <person name="Jang D.-C."/>
            <person name="Im J.-S."/>
            <person name="Choi J.-G."/>
            <person name="Park H.-J."/>
            <person name="Lee G.-B."/>
            <person name="Lee Y.-G."/>
            <person name="Hong S.-Y."/>
            <person name="Cho K."/>
            <person name="Sohn K.H."/>
        </authorList>
    </citation>
    <scope>NUCLEOTIDE SEQUENCE</scope>
    <source>
        <strain evidence="2">KR_1_A1</strain>
    </source>
</reference>
<evidence type="ECO:0000313" key="3">
    <source>
        <dbReference type="Proteomes" id="UP000602510"/>
    </source>
</evidence>
<dbReference type="PANTHER" id="PTHR37067">
    <property type="entry name" value="PX DOMAIN-CONTAINING PROTEIN"/>
    <property type="match status" value="1"/>
</dbReference>
<dbReference type="AlphaFoldDB" id="A0A833SCD5"/>